<name>A0A3E3E433_9FIRM</name>
<gene>
    <name evidence="1" type="ORF">DXC78_06650</name>
</gene>
<proteinExistence type="predicted"/>
<evidence type="ECO:0000313" key="2">
    <source>
        <dbReference type="Proteomes" id="UP000260721"/>
    </source>
</evidence>
<dbReference type="EMBL" id="QUSK01000013">
    <property type="protein sequence ID" value="RGD76363.1"/>
    <property type="molecule type" value="Genomic_DNA"/>
</dbReference>
<dbReference type="Proteomes" id="UP000260721">
    <property type="component" value="Unassembled WGS sequence"/>
</dbReference>
<sequence length="70" mass="8400">MMNYRKKRQDKIAREIQKEYTALSQLQKERELGTLCVEYDITKEDLFRIIESKRMEGIGDEQRESESADQ</sequence>
<organism evidence="1 2">
    <name type="scientific">Faecalicoccus pleomorphus</name>
    <dbReference type="NCBI Taxonomy" id="1323"/>
    <lineage>
        <taxon>Bacteria</taxon>
        <taxon>Bacillati</taxon>
        <taxon>Bacillota</taxon>
        <taxon>Erysipelotrichia</taxon>
        <taxon>Erysipelotrichales</taxon>
        <taxon>Erysipelotrichaceae</taxon>
        <taxon>Faecalicoccus</taxon>
    </lineage>
</organism>
<accession>A0A3E3E433</accession>
<protein>
    <submittedName>
        <fullName evidence="1">Uncharacterized protein</fullName>
    </submittedName>
</protein>
<evidence type="ECO:0000313" key="1">
    <source>
        <dbReference type="EMBL" id="RGD76363.1"/>
    </source>
</evidence>
<comment type="caution">
    <text evidence="1">The sequence shown here is derived from an EMBL/GenBank/DDBJ whole genome shotgun (WGS) entry which is preliminary data.</text>
</comment>
<reference evidence="1 2" key="1">
    <citation type="submission" date="2018-08" db="EMBL/GenBank/DDBJ databases">
        <title>A genome reference for cultivated species of the human gut microbiota.</title>
        <authorList>
            <person name="Zou Y."/>
            <person name="Xue W."/>
            <person name="Luo G."/>
        </authorList>
    </citation>
    <scope>NUCLEOTIDE SEQUENCE [LARGE SCALE GENOMIC DNA]</scope>
    <source>
        <strain evidence="1 2">TF08-11</strain>
    </source>
</reference>
<dbReference type="AlphaFoldDB" id="A0A3E3E433"/>